<keyword evidence="3" id="KW-0378">Hydrolase</keyword>
<dbReference type="InterPro" id="IPR027474">
    <property type="entry name" value="L-asparaginase_N"/>
</dbReference>
<dbReference type="PRINTS" id="PR00139">
    <property type="entry name" value="ASNGLNASE"/>
</dbReference>
<evidence type="ECO:0000259" key="10">
    <source>
        <dbReference type="Pfam" id="PF17763"/>
    </source>
</evidence>
<evidence type="ECO:0000256" key="2">
    <source>
        <dbReference type="ARBA" id="ARBA00012920"/>
    </source>
</evidence>
<comment type="catalytic activity">
    <reaction evidence="4">
        <text>L-asparagine + H2O = L-aspartate + NH4(+)</text>
        <dbReference type="Rhea" id="RHEA:21016"/>
        <dbReference type="ChEBI" id="CHEBI:15377"/>
        <dbReference type="ChEBI" id="CHEBI:28938"/>
        <dbReference type="ChEBI" id="CHEBI:29991"/>
        <dbReference type="ChEBI" id="CHEBI:58048"/>
        <dbReference type="EC" id="3.5.1.1"/>
    </reaction>
</comment>
<gene>
    <name evidence="11" type="ORF">C5L23_000529</name>
</gene>
<evidence type="ECO:0000313" key="12">
    <source>
        <dbReference type="Proteomes" id="UP000295681"/>
    </source>
</evidence>
<keyword evidence="12" id="KW-1185">Reference proteome</keyword>
<evidence type="ECO:0000256" key="5">
    <source>
        <dbReference type="PIRSR" id="PIRSR001220-1"/>
    </source>
</evidence>
<dbReference type="InterPro" id="IPR040919">
    <property type="entry name" value="Asparaginase_C"/>
</dbReference>
<organism evidence="11 12">
    <name type="scientific">Leuconostoc fallax</name>
    <dbReference type="NCBI Taxonomy" id="1251"/>
    <lineage>
        <taxon>Bacteria</taxon>
        <taxon>Bacillati</taxon>
        <taxon>Bacillota</taxon>
        <taxon>Bacilli</taxon>
        <taxon>Lactobacillales</taxon>
        <taxon>Lactobacillaceae</taxon>
        <taxon>Leuconostoc</taxon>
    </lineage>
</organism>
<comment type="caution">
    <text evidence="11">The sequence shown here is derived from an EMBL/GenBank/DDBJ whole genome shotgun (WGS) entry which is preliminary data.</text>
</comment>
<evidence type="ECO:0000256" key="8">
    <source>
        <dbReference type="PROSITE-ProRule" id="PRU10100"/>
    </source>
</evidence>
<dbReference type="Proteomes" id="UP000295681">
    <property type="component" value="Unassembled WGS sequence"/>
</dbReference>
<dbReference type="AlphaFoldDB" id="A0A4R5N8F7"/>
<proteinExistence type="inferred from homology"/>
<evidence type="ECO:0000256" key="6">
    <source>
        <dbReference type="PIRSR" id="PIRSR001220-2"/>
    </source>
</evidence>
<dbReference type="SFLD" id="SFLDS00057">
    <property type="entry name" value="Glutaminase/Asparaginase"/>
    <property type="match status" value="1"/>
</dbReference>
<dbReference type="Gene3D" id="3.40.50.1170">
    <property type="entry name" value="L-asparaginase, N-terminal domain"/>
    <property type="match status" value="1"/>
</dbReference>
<dbReference type="GO" id="GO:0006528">
    <property type="term" value="P:asparagine metabolic process"/>
    <property type="evidence" value="ECO:0007669"/>
    <property type="project" value="InterPro"/>
</dbReference>
<evidence type="ECO:0000313" key="11">
    <source>
        <dbReference type="EMBL" id="TDG68223.1"/>
    </source>
</evidence>
<dbReference type="PIRSF" id="PIRSF001220">
    <property type="entry name" value="L-ASNase_gatD"/>
    <property type="match status" value="1"/>
</dbReference>
<dbReference type="PIRSF" id="PIRSF500176">
    <property type="entry name" value="L_ASNase"/>
    <property type="match status" value="1"/>
</dbReference>
<dbReference type="InterPro" id="IPR006034">
    <property type="entry name" value="Asparaginase/glutaminase-like"/>
</dbReference>
<dbReference type="InterPro" id="IPR027475">
    <property type="entry name" value="Asparaginase/glutaminase_AS2"/>
</dbReference>
<evidence type="ECO:0000256" key="1">
    <source>
        <dbReference type="ARBA" id="ARBA00010518"/>
    </source>
</evidence>
<dbReference type="FunFam" id="3.40.50.1170:FF:000001">
    <property type="entry name" value="L-asparaginase 2"/>
    <property type="match status" value="1"/>
</dbReference>
<feature type="domain" description="Asparaginase/glutaminase C-terminal" evidence="10">
    <location>
        <begin position="207"/>
        <end position="320"/>
    </location>
</feature>
<feature type="active site" evidence="7">
    <location>
        <position position="14"/>
    </location>
</feature>
<accession>A0A4R5N8F7</accession>
<evidence type="ECO:0000259" key="9">
    <source>
        <dbReference type="Pfam" id="PF00710"/>
    </source>
</evidence>
<dbReference type="FunFam" id="3.40.50.40:FF:000003">
    <property type="entry name" value="L-asparaginase 2"/>
    <property type="match status" value="1"/>
</dbReference>
<dbReference type="Pfam" id="PF00710">
    <property type="entry name" value="Asparaginase"/>
    <property type="match status" value="1"/>
</dbReference>
<dbReference type="PANTHER" id="PTHR11707:SF28">
    <property type="entry name" value="60 KDA LYSOPHOSPHOLIPASE"/>
    <property type="match status" value="1"/>
</dbReference>
<feature type="active site" evidence="8">
    <location>
        <position position="88"/>
    </location>
</feature>
<name>A0A4R5N8F7_9LACO</name>
<evidence type="ECO:0000256" key="4">
    <source>
        <dbReference type="ARBA" id="ARBA00049366"/>
    </source>
</evidence>
<dbReference type="InterPro" id="IPR020827">
    <property type="entry name" value="Asparaginase/glutaminase_AS1"/>
</dbReference>
<dbReference type="CDD" id="cd08964">
    <property type="entry name" value="L-asparaginase_II"/>
    <property type="match status" value="1"/>
</dbReference>
<dbReference type="PROSITE" id="PS00917">
    <property type="entry name" value="ASN_GLN_ASE_2"/>
    <property type="match status" value="1"/>
</dbReference>
<dbReference type="STRING" id="907931.GCA_000165675_00789"/>
<dbReference type="RefSeq" id="WP_010007579.1">
    <property type="nucleotide sequence ID" value="NZ_JAGYGP010000001.1"/>
</dbReference>
<dbReference type="SUPFAM" id="SSF53774">
    <property type="entry name" value="Glutaminase/Asparaginase"/>
    <property type="match status" value="1"/>
</dbReference>
<evidence type="ECO:0000256" key="7">
    <source>
        <dbReference type="PROSITE-ProRule" id="PRU10099"/>
    </source>
</evidence>
<comment type="similarity">
    <text evidence="1">Belongs to the asparaginase 1 family.</text>
</comment>
<feature type="domain" description="L-asparaginase N-terminal" evidence="9">
    <location>
        <begin position="5"/>
        <end position="191"/>
    </location>
</feature>
<dbReference type="PANTHER" id="PTHR11707">
    <property type="entry name" value="L-ASPARAGINASE"/>
    <property type="match status" value="1"/>
</dbReference>
<dbReference type="Gene3D" id="3.40.50.40">
    <property type="match status" value="1"/>
</dbReference>
<dbReference type="PROSITE" id="PS00144">
    <property type="entry name" value="ASN_GLN_ASE_1"/>
    <property type="match status" value="1"/>
</dbReference>
<dbReference type="EMBL" id="PUFI01000014">
    <property type="protein sequence ID" value="TDG68223.1"/>
    <property type="molecule type" value="Genomic_DNA"/>
</dbReference>
<dbReference type="Pfam" id="PF17763">
    <property type="entry name" value="Asparaginase_C"/>
    <property type="match status" value="1"/>
</dbReference>
<sequence length="324" mass="35254">MANKKILVLHTGGTIAMHQDGDGDVETSEENPLIQAIIKIPQNVTLQVENIFNLPSEHIGPKHMLVLYQRLLKANSEGFAGIVVTHGTDTLEETAFFLDSTLDIELPIVLTGAMRSANELGSDGLYNYESAIRVASDEQSSGRGVLVVLNDEIHAARFVTKTHTTNIATFGSPISGVMGILTKRQIIYLYNLPKRHVLPIHNVNRNIPVLKAYAGMDGQLLELLAATNIDGIIIEALGAGNLSREAATGVSYLLSRHIPVVIVSRSFNGVAEPVYDYLGGGVQLERAGAIFATSINGQKARLKLLIGLDNHLIDERLRKYLQTF</sequence>
<dbReference type="InterPro" id="IPR004550">
    <property type="entry name" value="AsnASE_II"/>
</dbReference>
<dbReference type="GO" id="GO:0004067">
    <property type="term" value="F:asparaginase activity"/>
    <property type="evidence" value="ECO:0007669"/>
    <property type="project" value="UniProtKB-UniRule"/>
</dbReference>
<evidence type="ECO:0000256" key="3">
    <source>
        <dbReference type="ARBA" id="ARBA00022801"/>
    </source>
</evidence>
<dbReference type="InterPro" id="IPR036152">
    <property type="entry name" value="Asp/glu_Ase-like_sf"/>
</dbReference>
<dbReference type="InterPro" id="IPR027473">
    <property type="entry name" value="L-asparaginase_C"/>
</dbReference>
<feature type="binding site" evidence="6">
    <location>
        <position position="56"/>
    </location>
    <ligand>
        <name>substrate</name>
    </ligand>
</feature>
<reference evidence="11 12" key="1">
    <citation type="journal article" date="2019" name="Appl. Microbiol. Biotechnol.">
        <title>Uncovering carbohydrate metabolism through a genotype-phenotype association study of 56 lactic acid bacteria genomes.</title>
        <authorList>
            <person name="Buron-Moles G."/>
            <person name="Chailyan A."/>
            <person name="Dolejs I."/>
            <person name="Forster J."/>
            <person name="Miks M.H."/>
        </authorList>
    </citation>
    <scope>NUCLEOTIDE SEQUENCE [LARGE SCALE GENOMIC DNA]</scope>
    <source>
        <strain evidence="11 12">ATCC 700006</strain>
    </source>
</reference>
<dbReference type="InterPro" id="IPR037152">
    <property type="entry name" value="L-asparaginase_N_sf"/>
</dbReference>
<dbReference type="PROSITE" id="PS51732">
    <property type="entry name" value="ASN_GLN_ASE_3"/>
    <property type="match status" value="1"/>
</dbReference>
<dbReference type="SMART" id="SM00870">
    <property type="entry name" value="Asparaginase"/>
    <property type="match status" value="1"/>
</dbReference>
<dbReference type="EC" id="3.5.1.1" evidence="2"/>
<feature type="binding site" evidence="6">
    <location>
        <begin position="88"/>
        <end position="89"/>
    </location>
    <ligand>
        <name>substrate</name>
    </ligand>
</feature>
<protein>
    <recommendedName>
        <fullName evidence="2">asparaginase</fullName>
        <ecNumber evidence="2">3.5.1.1</ecNumber>
    </recommendedName>
</protein>
<feature type="active site" description="O-isoaspartyl threonine intermediate" evidence="5">
    <location>
        <position position="14"/>
    </location>
</feature>